<dbReference type="EMBL" id="REGN01001777">
    <property type="protein sequence ID" value="RNA32628.1"/>
    <property type="molecule type" value="Genomic_DNA"/>
</dbReference>
<dbReference type="OrthoDB" id="66881at2759"/>
<protein>
    <recommendedName>
        <fullName evidence="7">Flavin-containing monooxygenase</fullName>
        <ecNumber evidence="7">1.-.-.-</ecNumber>
    </recommendedName>
</protein>
<dbReference type="GO" id="GO:0050661">
    <property type="term" value="F:NADP binding"/>
    <property type="evidence" value="ECO:0007669"/>
    <property type="project" value="InterPro"/>
</dbReference>
<accession>A0A3M7SAM5</accession>
<dbReference type="GO" id="GO:0005789">
    <property type="term" value="C:endoplasmic reticulum membrane"/>
    <property type="evidence" value="ECO:0007669"/>
    <property type="project" value="UniProtKB-SubCell"/>
</dbReference>
<dbReference type="InterPro" id="IPR036188">
    <property type="entry name" value="FAD/NAD-bd_sf"/>
</dbReference>
<proteinExistence type="inferred from homology"/>
<evidence type="ECO:0000256" key="3">
    <source>
        <dbReference type="ARBA" id="ARBA00022827"/>
    </source>
</evidence>
<dbReference type="InterPro" id="IPR000960">
    <property type="entry name" value="Flavin_mOase"/>
</dbReference>
<evidence type="ECO:0000256" key="2">
    <source>
        <dbReference type="ARBA" id="ARBA00022630"/>
    </source>
</evidence>
<evidence type="ECO:0000256" key="5">
    <source>
        <dbReference type="ARBA" id="ARBA00023002"/>
    </source>
</evidence>
<name>A0A3M7SAM5_BRAPC</name>
<keyword evidence="3 6" id="KW-0274">FAD</keyword>
<dbReference type="PRINTS" id="PR00370">
    <property type="entry name" value="FMOXYGENASE"/>
</dbReference>
<evidence type="ECO:0000313" key="8">
    <source>
        <dbReference type="EMBL" id="RNA32628.1"/>
    </source>
</evidence>
<comment type="caution">
    <text evidence="8">The sequence shown here is derived from an EMBL/GenBank/DDBJ whole genome shotgun (WGS) entry which is preliminary data.</text>
</comment>
<dbReference type="InterPro" id="IPR050346">
    <property type="entry name" value="FMO-like"/>
</dbReference>
<dbReference type="GO" id="GO:0004499">
    <property type="term" value="F:N,N-dimethylaniline monooxygenase activity"/>
    <property type="evidence" value="ECO:0007669"/>
    <property type="project" value="UniProtKB-UniRule"/>
</dbReference>
<dbReference type="GO" id="GO:0050660">
    <property type="term" value="F:flavin adenine dinucleotide binding"/>
    <property type="evidence" value="ECO:0007669"/>
    <property type="project" value="InterPro"/>
</dbReference>
<evidence type="ECO:0000256" key="7">
    <source>
        <dbReference type="RuleBase" id="RU361177"/>
    </source>
</evidence>
<gene>
    <name evidence="8" type="ORF">BpHYR1_053004</name>
</gene>
<comment type="cofactor">
    <cofactor evidence="6 7">
        <name>FAD</name>
        <dbReference type="ChEBI" id="CHEBI:57692"/>
    </cofactor>
</comment>
<reference evidence="8 9" key="1">
    <citation type="journal article" date="2018" name="Sci. Rep.">
        <title>Genomic signatures of local adaptation to the degree of environmental predictability in rotifers.</title>
        <authorList>
            <person name="Franch-Gras L."/>
            <person name="Hahn C."/>
            <person name="Garcia-Roger E.M."/>
            <person name="Carmona M.J."/>
            <person name="Serra M."/>
            <person name="Gomez A."/>
        </authorList>
    </citation>
    <scope>NUCLEOTIDE SEQUENCE [LARGE SCALE GENOMIC DNA]</scope>
    <source>
        <strain evidence="8">HYR1</strain>
    </source>
</reference>
<dbReference type="EC" id="1.-.-.-" evidence="7"/>
<evidence type="ECO:0000313" key="9">
    <source>
        <dbReference type="Proteomes" id="UP000276133"/>
    </source>
</evidence>
<dbReference type="Pfam" id="PF00743">
    <property type="entry name" value="FMO-like"/>
    <property type="match status" value="1"/>
</dbReference>
<evidence type="ECO:0000256" key="6">
    <source>
        <dbReference type="PIRNR" id="PIRNR000332"/>
    </source>
</evidence>
<evidence type="ECO:0000256" key="1">
    <source>
        <dbReference type="ARBA" id="ARBA00009183"/>
    </source>
</evidence>
<evidence type="ECO:0000256" key="4">
    <source>
        <dbReference type="ARBA" id="ARBA00022857"/>
    </source>
</evidence>
<dbReference type="PANTHER" id="PTHR23023">
    <property type="entry name" value="DIMETHYLANILINE MONOOXYGENASE"/>
    <property type="match status" value="1"/>
</dbReference>
<sequence length="574" mass="66164">MAQHGLGYDFRNQSYLITIMIDGLTVSHNLHPGLTKRQIKQHDKNNMKKIAIIGAGRAGLVSAKYAVENGLEPIIFERTDQIGGLWSRGNGTHIWEGLFSNISKYTMMFHDHPWPKSIPIFPEAKEVQEYLISYAKKFDLQKHIHFNVRVDKVKQLSDKKWELNILDLKKNSRQTLIFDFLVVASGLHSKPRIPNIQNSSQFNGIQIHSSSFSLKDPQFKNKNVVVVGCSLSGTEISASLVGHAKSVTNVFPRTYLITPRLIKFKTCPGPEFKILPVDVGLNRRSFNFGNSSINKEELEQQQINMLYQIFPYQTDKTKSHPDLFIDLKIPNQVLLKSISDYYIQHVQENKIRPVKTKIKSFNENSVILENGEEILADAIIYCTGYELVTDFFDSDILKTLKFDNEQNYKFSVILYKCAFHPDLENLAFVGQTEGSYFTGDELIASWACRIFTGKTKLPQREAMIKEIEIEEKRRGENIRLQYTHGSHAILIEKLAKASGQMPDIEHIRKTDPVLYDILWDTAVTSNHFFLNENYMDILNEIKEMNKRNFALEKNWNDITLEDLKGYTINYYTIY</sequence>
<comment type="similarity">
    <text evidence="1 6 7">Belongs to the FMO family.</text>
</comment>
<keyword evidence="6" id="KW-0472">Membrane</keyword>
<keyword evidence="6 7" id="KW-0503">Monooxygenase</keyword>
<dbReference type="PIRSF" id="PIRSF000332">
    <property type="entry name" value="FMO"/>
    <property type="match status" value="1"/>
</dbReference>
<keyword evidence="2 6" id="KW-0285">Flavoprotein</keyword>
<keyword evidence="5 6" id="KW-0560">Oxidoreductase</keyword>
<keyword evidence="9" id="KW-1185">Reference proteome</keyword>
<keyword evidence="6" id="KW-0256">Endoplasmic reticulum</keyword>
<dbReference type="STRING" id="10195.A0A3M7SAM5"/>
<dbReference type="Gene3D" id="3.50.50.60">
    <property type="entry name" value="FAD/NAD(P)-binding domain"/>
    <property type="match status" value="2"/>
</dbReference>
<keyword evidence="4 6" id="KW-0521">NADP</keyword>
<dbReference type="SUPFAM" id="SSF51905">
    <property type="entry name" value="FAD/NAD(P)-binding domain"/>
    <property type="match status" value="2"/>
</dbReference>
<comment type="subcellular location">
    <subcellularLocation>
        <location evidence="6">Endoplasmic reticulum membrane</location>
    </subcellularLocation>
</comment>
<dbReference type="Proteomes" id="UP000276133">
    <property type="component" value="Unassembled WGS sequence"/>
</dbReference>
<dbReference type="AlphaFoldDB" id="A0A3M7SAM5"/>
<organism evidence="8 9">
    <name type="scientific">Brachionus plicatilis</name>
    <name type="common">Marine rotifer</name>
    <name type="synonym">Brachionus muelleri</name>
    <dbReference type="NCBI Taxonomy" id="10195"/>
    <lineage>
        <taxon>Eukaryota</taxon>
        <taxon>Metazoa</taxon>
        <taxon>Spiralia</taxon>
        <taxon>Gnathifera</taxon>
        <taxon>Rotifera</taxon>
        <taxon>Eurotatoria</taxon>
        <taxon>Monogononta</taxon>
        <taxon>Pseudotrocha</taxon>
        <taxon>Ploima</taxon>
        <taxon>Brachionidae</taxon>
        <taxon>Brachionus</taxon>
    </lineage>
</organism>
<dbReference type="InterPro" id="IPR020946">
    <property type="entry name" value="Flavin_mOase-like"/>
</dbReference>